<dbReference type="InterPro" id="IPR009380">
    <property type="entry name" value="DUF1036"/>
</dbReference>
<dbReference type="Proteomes" id="UP000187412">
    <property type="component" value="Unassembled WGS sequence"/>
</dbReference>
<feature type="region of interest" description="Disordered" evidence="1">
    <location>
        <begin position="144"/>
        <end position="167"/>
    </location>
</feature>
<evidence type="ECO:0000313" key="3">
    <source>
        <dbReference type="Proteomes" id="UP000187412"/>
    </source>
</evidence>
<evidence type="ECO:0000256" key="1">
    <source>
        <dbReference type="SAM" id="MobiDB-lite"/>
    </source>
</evidence>
<dbReference type="RefSeq" id="WP_076110563.1">
    <property type="nucleotide sequence ID" value="NZ_MPTB01000011.1"/>
</dbReference>
<dbReference type="Pfam" id="PF06282">
    <property type="entry name" value="DUF1036"/>
    <property type="match status" value="1"/>
</dbReference>
<proteinExistence type="predicted"/>
<name>A0ABX3HE79_PAEBO</name>
<protein>
    <submittedName>
        <fullName evidence="2">DUF1036 domain-containing protein</fullName>
    </submittedName>
</protein>
<sequence length="167" mass="19208">MGLRFRNSTSETVFVAYAYPNFNCTPINYATIGYYRIEPGQTREVWRGHAGGNTFFYYAESDSYTWSGDYYTEIPYEAFHQCWDSDCDNCRELGFRRIPVGSSVRNFTVVLISSSSRSKKGLPHLRTALPTKPGKPIVRRVPLKARKLTPGRPVSVNRRAVPKKRRR</sequence>
<accession>A0ABX3HE79</accession>
<evidence type="ECO:0000313" key="2">
    <source>
        <dbReference type="EMBL" id="OMD48812.1"/>
    </source>
</evidence>
<organism evidence="2 3">
    <name type="scientific">Paenibacillus borealis</name>
    <dbReference type="NCBI Taxonomy" id="160799"/>
    <lineage>
        <taxon>Bacteria</taxon>
        <taxon>Bacillati</taxon>
        <taxon>Bacillota</taxon>
        <taxon>Bacilli</taxon>
        <taxon>Bacillales</taxon>
        <taxon>Paenibacillaceae</taxon>
        <taxon>Paenibacillus</taxon>
    </lineage>
</organism>
<reference evidence="2 3" key="1">
    <citation type="submission" date="2016-10" db="EMBL/GenBank/DDBJ databases">
        <title>Paenibacillus species isolates.</title>
        <authorList>
            <person name="Beno S.M."/>
        </authorList>
    </citation>
    <scope>NUCLEOTIDE SEQUENCE [LARGE SCALE GENOMIC DNA]</scope>
    <source>
        <strain evidence="2 3">FSL H7-0744</strain>
    </source>
</reference>
<gene>
    <name evidence="2" type="ORF">BSK56_10600</name>
</gene>
<dbReference type="EMBL" id="MPTB01000011">
    <property type="protein sequence ID" value="OMD48812.1"/>
    <property type="molecule type" value="Genomic_DNA"/>
</dbReference>
<keyword evidence="3" id="KW-1185">Reference proteome</keyword>
<comment type="caution">
    <text evidence="2">The sequence shown here is derived from an EMBL/GenBank/DDBJ whole genome shotgun (WGS) entry which is preliminary data.</text>
</comment>